<dbReference type="SUPFAM" id="SSF53448">
    <property type="entry name" value="Nucleotide-diphospho-sugar transferases"/>
    <property type="match status" value="1"/>
</dbReference>
<keyword evidence="3 4" id="KW-0808">Transferase</keyword>
<dbReference type="PANTHER" id="PTHR43179:SF12">
    <property type="entry name" value="GALACTOFURANOSYLTRANSFERASE GLFT2"/>
    <property type="match status" value="1"/>
</dbReference>
<proteinExistence type="inferred from homology"/>
<gene>
    <name evidence="4" type="primary">wbbL_1</name>
    <name evidence="4" type="ORF">Mcate_00974</name>
</gene>
<evidence type="ECO:0000256" key="1">
    <source>
        <dbReference type="ARBA" id="ARBA00006739"/>
    </source>
</evidence>
<name>A0A399E2N7_9DEIN</name>
<comment type="caution">
    <text evidence="4">The sequence shown here is derived from an EMBL/GenBank/DDBJ whole genome shotgun (WGS) entry which is preliminary data.</text>
</comment>
<dbReference type="EMBL" id="QWKX01000018">
    <property type="protein sequence ID" value="RIH78088.1"/>
    <property type="molecule type" value="Genomic_DNA"/>
</dbReference>
<evidence type="ECO:0000256" key="3">
    <source>
        <dbReference type="ARBA" id="ARBA00022679"/>
    </source>
</evidence>
<sequence>MAEPLVYTLILNYRTWRDTLACLGALERLEYPNHRVLVLDNASNDDSIDRIRAAFPAVELVRLERNLGFAGGNNVGIRRALAAGADYVWLLNPDTLPDAKALSAMVQRAEQDARIGAVGAVLYEMDNPQQVQAWGGGEVVLPWGLIRLLTHPRQLGRLNYISGASLLIRRAALERVGLLDEGFFMYGEDCDYGLRLLEAGFRLAVAEEARVLHKGGSSWSGNLRSDETFAAYNVRLFRKHAPWPLLAVAGYGLFWLLEYSRQGRFDKVGALGRGLRRGWRLPLDV</sequence>
<protein>
    <submittedName>
        <fullName evidence="4">N-acetylglucosaminyl-diphospho-decaprenol L-rhamnosyltransferase</fullName>
        <ecNumber evidence="4">2.4.1.289</ecNumber>
    </submittedName>
</protein>
<comment type="similarity">
    <text evidence="1">Belongs to the glycosyltransferase 2 family.</text>
</comment>
<evidence type="ECO:0000256" key="2">
    <source>
        <dbReference type="ARBA" id="ARBA00022676"/>
    </source>
</evidence>
<evidence type="ECO:0000313" key="5">
    <source>
        <dbReference type="Proteomes" id="UP000266089"/>
    </source>
</evidence>
<dbReference type="EC" id="2.4.1.289" evidence="4"/>
<evidence type="ECO:0000313" key="4">
    <source>
        <dbReference type="EMBL" id="RIH78088.1"/>
    </source>
</evidence>
<dbReference type="GO" id="GO:0102096">
    <property type="term" value="F:decaprenyl-N-acetyl-alpha-D-glucosaminyl-pyrophosphate:dTDP-alpha-L-rhamnose rhamnosyltransferase activity"/>
    <property type="evidence" value="ECO:0007669"/>
    <property type="project" value="UniProtKB-EC"/>
</dbReference>
<organism evidence="4 5">
    <name type="scientific">Meiothermus taiwanensis</name>
    <dbReference type="NCBI Taxonomy" id="172827"/>
    <lineage>
        <taxon>Bacteria</taxon>
        <taxon>Thermotogati</taxon>
        <taxon>Deinococcota</taxon>
        <taxon>Deinococci</taxon>
        <taxon>Thermales</taxon>
        <taxon>Thermaceae</taxon>
        <taxon>Meiothermus</taxon>
    </lineage>
</organism>
<dbReference type="CDD" id="cd04186">
    <property type="entry name" value="GT_2_like_c"/>
    <property type="match status" value="1"/>
</dbReference>
<reference evidence="4 5" key="1">
    <citation type="submission" date="2018-08" db="EMBL/GenBank/DDBJ databases">
        <title>Meiothermus cateniformans JCM 15151 genome sequencing project.</title>
        <authorList>
            <person name="Da Costa M.S."/>
            <person name="Albuquerque L."/>
            <person name="Raposo P."/>
            <person name="Froufe H.J.C."/>
            <person name="Barroso C.S."/>
            <person name="Egas C."/>
        </authorList>
    </citation>
    <scope>NUCLEOTIDE SEQUENCE [LARGE SCALE GENOMIC DNA]</scope>
    <source>
        <strain evidence="4 5">JCM 15151</strain>
    </source>
</reference>
<dbReference type="InterPro" id="IPR029044">
    <property type="entry name" value="Nucleotide-diphossugar_trans"/>
</dbReference>
<dbReference type="Gene3D" id="3.90.550.10">
    <property type="entry name" value="Spore Coat Polysaccharide Biosynthesis Protein SpsA, Chain A"/>
    <property type="match status" value="1"/>
</dbReference>
<dbReference type="Proteomes" id="UP000266089">
    <property type="component" value="Unassembled WGS sequence"/>
</dbReference>
<dbReference type="PANTHER" id="PTHR43179">
    <property type="entry name" value="RHAMNOSYLTRANSFERASE WBBL"/>
    <property type="match status" value="1"/>
</dbReference>
<dbReference type="Pfam" id="PF13641">
    <property type="entry name" value="Glyco_tranf_2_3"/>
    <property type="match status" value="1"/>
</dbReference>
<dbReference type="OrthoDB" id="9771846at2"/>
<accession>A0A399E2N7</accession>
<keyword evidence="2 4" id="KW-0328">Glycosyltransferase</keyword>
<dbReference type="RefSeq" id="WP_119361554.1">
    <property type="nucleotide sequence ID" value="NZ_JBHSXZ010000077.1"/>
</dbReference>
<dbReference type="AlphaFoldDB" id="A0A399E2N7"/>